<reference evidence="2" key="2">
    <citation type="submission" date="2020-09" db="EMBL/GenBank/DDBJ databases">
        <authorList>
            <person name="Sun Q."/>
            <person name="Ohkuma M."/>
        </authorList>
    </citation>
    <scope>NUCLEOTIDE SEQUENCE</scope>
    <source>
        <strain evidence="2">JCM 19596</strain>
    </source>
</reference>
<dbReference type="SUPFAM" id="SSF110296">
    <property type="entry name" value="Oligoxyloglucan reducing end-specific cellobiohydrolase"/>
    <property type="match status" value="1"/>
</dbReference>
<dbReference type="GO" id="GO:0016787">
    <property type="term" value="F:hydrolase activity"/>
    <property type="evidence" value="ECO:0007669"/>
    <property type="project" value="UniProtKB-KW"/>
</dbReference>
<evidence type="ECO:0000313" key="2">
    <source>
        <dbReference type="EMBL" id="GGL51596.1"/>
    </source>
</evidence>
<protein>
    <submittedName>
        <fullName evidence="2">Glycosyl hydrolase</fullName>
    </submittedName>
</protein>
<dbReference type="PANTHER" id="PTHR43739">
    <property type="entry name" value="XYLOGLUCANASE (EUROFUNG)"/>
    <property type="match status" value="1"/>
</dbReference>
<keyword evidence="3" id="KW-1185">Reference proteome</keyword>
<dbReference type="Gene3D" id="2.130.10.10">
    <property type="entry name" value="YVTN repeat-like/Quinoprotein amine dehydrogenase"/>
    <property type="match status" value="1"/>
</dbReference>
<dbReference type="GO" id="GO:0010411">
    <property type="term" value="P:xyloglucan metabolic process"/>
    <property type="evidence" value="ECO:0007669"/>
    <property type="project" value="TreeGrafter"/>
</dbReference>
<dbReference type="InterPro" id="IPR052025">
    <property type="entry name" value="Xyloglucanase_GH74"/>
</dbReference>
<evidence type="ECO:0000256" key="1">
    <source>
        <dbReference type="SAM" id="MobiDB-lite"/>
    </source>
</evidence>
<comment type="caution">
    <text evidence="2">The sequence shown here is derived from an EMBL/GenBank/DDBJ whole genome shotgun (WGS) entry which is preliminary data.</text>
</comment>
<accession>A0A830FGW4</accession>
<dbReference type="PANTHER" id="PTHR43739:SF5">
    <property type="entry name" value="EXO-ALPHA-SIALIDASE"/>
    <property type="match status" value="1"/>
</dbReference>
<sequence length="320" mass="34291">MPVCYVALSDRVLAVRDDWLATESLTGTSPACLAVHPDNPARALCGTDDGLHETADGGATWTEVRTFEGFSVTAVAYGADGTAWAGTEPSHVYRRRGDEPWTECPGFRDLGSRRDWSFPPRPDTHHVRWLEPDATDPERVYVAVEAGALVHTPDGGETWEDRAPDGPRDAHEVATHPDAPERVYAAAGDGYAESANANRSWEWLESGLDRTYCWSVAVDPGDPDRRVVAAAAGPDAAHRNGGAAVFTRDDGDWERASGLPAAGDLLAPALAAVDDEQFLAATNRGLYESTDGGASWSTRPVSWPSDADTRVRGLAVAPDE</sequence>
<dbReference type="RefSeq" id="WP_188975959.1">
    <property type="nucleotide sequence ID" value="NZ_BMPG01000001.1"/>
</dbReference>
<dbReference type="OrthoDB" id="197823at2157"/>
<dbReference type="AlphaFoldDB" id="A0A830FGW4"/>
<name>A0A830FGW4_9EURY</name>
<proteinExistence type="predicted"/>
<gene>
    <name evidence="2" type="ORF">GCM10009039_07360</name>
</gene>
<feature type="region of interest" description="Disordered" evidence="1">
    <location>
        <begin position="287"/>
        <end position="308"/>
    </location>
</feature>
<dbReference type="Proteomes" id="UP000607197">
    <property type="component" value="Unassembled WGS sequence"/>
</dbReference>
<evidence type="ECO:0000313" key="3">
    <source>
        <dbReference type="Proteomes" id="UP000607197"/>
    </source>
</evidence>
<reference evidence="2" key="1">
    <citation type="journal article" date="2014" name="Int. J. Syst. Evol. Microbiol.">
        <title>Complete genome sequence of Corynebacterium casei LMG S-19264T (=DSM 44701T), isolated from a smear-ripened cheese.</title>
        <authorList>
            <consortium name="US DOE Joint Genome Institute (JGI-PGF)"/>
            <person name="Walter F."/>
            <person name="Albersmeier A."/>
            <person name="Kalinowski J."/>
            <person name="Ruckert C."/>
        </authorList>
    </citation>
    <scope>NUCLEOTIDE SEQUENCE</scope>
    <source>
        <strain evidence="2">JCM 19596</strain>
    </source>
</reference>
<organism evidence="2 3">
    <name type="scientific">Halocalculus aciditolerans</name>
    <dbReference type="NCBI Taxonomy" id="1383812"/>
    <lineage>
        <taxon>Archaea</taxon>
        <taxon>Methanobacteriati</taxon>
        <taxon>Methanobacteriota</taxon>
        <taxon>Stenosarchaea group</taxon>
        <taxon>Halobacteria</taxon>
        <taxon>Halobacteriales</taxon>
        <taxon>Halobacteriaceae</taxon>
        <taxon>Halocalculus</taxon>
    </lineage>
</organism>
<dbReference type="EMBL" id="BMPG01000001">
    <property type="protein sequence ID" value="GGL51596.1"/>
    <property type="molecule type" value="Genomic_DNA"/>
</dbReference>
<keyword evidence="2" id="KW-0378">Hydrolase</keyword>
<dbReference type="InterPro" id="IPR015943">
    <property type="entry name" value="WD40/YVTN_repeat-like_dom_sf"/>
</dbReference>